<evidence type="ECO:0000256" key="1">
    <source>
        <dbReference type="SAM" id="Phobius"/>
    </source>
</evidence>
<keyword evidence="1" id="KW-0472">Membrane</keyword>
<accession>A0AA40HDP2</accession>
<name>A0AA40HDP2_CNENI</name>
<feature type="signal peptide" evidence="2">
    <location>
        <begin position="1"/>
        <end position="43"/>
    </location>
</feature>
<organism evidence="3 4">
    <name type="scientific">Cnephaeus nilssonii</name>
    <name type="common">Northern bat</name>
    <name type="synonym">Eptesicus nilssonii</name>
    <dbReference type="NCBI Taxonomy" id="3371016"/>
    <lineage>
        <taxon>Eukaryota</taxon>
        <taxon>Metazoa</taxon>
        <taxon>Chordata</taxon>
        <taxon>Craniata</taxon>
        <taxon>Vertebrata</taxon>
        <taxon>Euteleostomi</taxon>
        <taxon>Mammalia</taxon>
        <taxon>Eutheria</taxon>
        <taxon>Laurasiatheria</taxon>
        <taxon>Chiroptera</taxon>
        <taxon>Yangochiroptera</taxon>
        <taxon>Vespertilionidae</taxon>
        <taxon>Cnephaeus</taxon>
    </lineage>
</organism>
<dbReference type="Proteomes" id="UP001177744">
    <property type="component" value="Unassembled WGS sequence"/>
</dbReference>
<dbReference type="EMBL" id="JAULJE010000022">
    <property type="protein sequence ID" value="KAK1329351.1"/>
    <property type="molecule type" value="Genomic_DNA"/>
</dbReference>
<evidence type="ECO:0000256" key="2">
    <source>
        <dbReference type="SAM" id="SignalP"/>
    </source>
</evidence>
<keyword evidence="1" id="KW-1133">Transmembrane helix</keyword>
<evidence type="ECO:0000313" key="4">
    <source>
        <dbReference type="Proteomes" id="UP001177744"/>
    </source>
</evidence>
<evidence type="ECO:0000313" key="3">
    <source>
        <dbReference type="EMBL" id="KAK1329351.1"/>
    </source>
</evidence>
<keyword evidence="2" id="KW-0732">Signal</keyword>
<evidence type="ECO:0008006" key="5">
    <source>
        <dbReference type="Google" id="ProtNLM"/>
    </source>
</evidence>
<dbReference type="AlphaFoldDB" id="A0AA40HDP2"/>
<gene>
    <name evidence="3" type="ORF">QTO34_011535</name>
</gene>
<reference evidence="3" key="1">
    <citation type="submission" date="2023-06" db="EMBL/GenBank/DDBJ databases">
        <title>Reference genome for the Northern bat (Eptesicus nilssonii), a most northern bat species.</title>
        <authorList>
            <person name="Laine V.N."/>
            <person name="Pulliainen A.T."/>
            <person name="Lilley T.M."/>
        </authorList>
    </citation>
    <scope>NUCLEOTIDE SEQUENCE</scope>
    <source>
        <strain evidence="3">BLF_Eptnil</strain>
        <tissue evidence="3">Kidney</tissue>
    </source>
</reference>
<comment type="caution">
    <text evidence="3">The sequence shown here is derived from an EMBL/GenBank/DDBJ whole genome shotgun (WGS) entry which is preliminary data.</text>
</comment>
<proteinExistence type="predicted"/>
<feature type="chain" id="PRO_5041348652" description="Sushi domain-containing protein" evidence="2">
    <location>
        <begin position="44"/>
        <end position="294"/>
    </location>
</feature>
<sequence>MRASYQPLRASARLLESPFLWGFLGVLLLALELLLPMCSGACAEPQPYKTMVPKNYLGGPIAPMLILFYECIPGYGPIDPSKPIRTVCQYDGSYKPALKESCTKLIGLFESQRFFVSHLYVYQMETSPIETRIYLDIMKQLFIVVSLRMQQIIIHLSERAYLFVLGLTNGVVSLLIVKTNMQIDRTFAMPAIGQEARGAGAGAGLGVVGVADWASGTLSSRSQRPRKLSVCAMAVLQHRRGLWGSELTSYHGPSKAGELGACPLRYQAFQKPSPRQRLLKGLVHQRTDTQLPCD</sequence>
<keyword evidence="1" id="KW-0812">Transmembrane</keyword>
<keyword evidence="4" id="KW-1185">Reference proteome</keyword>
<feature type="transmembrane region" description="Helical" evidence="1">
    <location>
        <begin position="160"/>
        <end position="177"/>
    </location>
</feature>
<protein>
    <recommendedName>
        <fullName evidence="5">Sushi domain-containing protein</fullName>
    </recommendedName>
</protein>